<feature type="region of interest" description="Disordered" evidence="1">
    <location>
        <begin position="539"/>
        <end position="561"/>
    </location>
</feature>
<feature type="compositionally biased region" description="Polar residues" evidence="1">
    <location>
        <begin position="1"/>
        <end position="10"/>
    </location>
</feature>
<keyword evidence="3" id="KW-1185">Reference proteome</keyword>
<dbReference type="OrthoDB" id="10479481at2759"/>
<dbReference type="EMBL" id="FN649760">
    <property type="protein sequence ID" value="CBJ34061.1"/>
    <property type="molecule type" value="Genomic_DNA"/>
</dbReference>
<feature type="region of interest" description="Disordered" evidence="1">
    <location>
        <begin position="367"/>
        <end position="402"/>
    </location>
</feature>
<feature type="compositionally biased region" description="Basic and acidic residues" evidence="1">
    <location>
        <begin position="368"/>
        <end position="378"/>
    </location>
</feature>
<feature type="compositionally biased region" description="Low complexity" evidence="1">
    <location>
        <begin position="11"/>
        <end position="29"/>
    </location>
</feature>
<dbReference type="AlphaFoldDB" id="D7G8T2"/>
<accession>D7G8T2</accession>
<evidence type="ECO:0000313" key="3">
    <source>
        <dbReference type="Proteomes" id="UP000002630"/>
    </source>
</evidence>
<dbReference type="Proteomes" id="UP000002630">
    <property type="component" value="Unassembled WGS sequence"/>
</dbReference>
<sequence>MAIGATTTLRSSSPSVSPHPSGGTTRVGYVRGGGGRSTPAAGETRPANPLQATFLNRVCLLGIDDKHKATLHRRWKATRTWSWGYEKQRRCNKAAEDRANEERKSRRAREEAERVTADQEAARTAAAAAAAALKIKTEPLEHLAHQGQTPAAPISLSAQRSVQRPGGGEVSPGRRGLGSGSSAFRRSSAWMWPRRQPSSAPGERTDGESPQQQLDKGRDRLISGQDRGSQMTRTIRPPRGMGDPVRRSTPAVEARDLRPKGSASVGQNIKTEAAGDSITAATAADNGVPDVRQVQQVESKEVFVPADREVEAPRSVDWARDIWSQCRLHRISTSPLLLPMASSTLSGFAVKASATRDHDGGQAEAEAALDRMDSRPVGRDYTSGEGQPGSARGNSGTGSIFLGNVSETEWGASSYNSLGVPQHTGSVAGEASVRELSGDRQLRQSSEEEDFDLLRSRSATSSGLGRESTDSAVGSDERWAIAATPTLGTQPAMHRGSFLRGLGSGGTVARDGETDGAGAAELRQTRSVSLAGIGLGCDGGSTGGDTGGPAPSSFRRKSSAVDKPVLEAAATPEPAIASTPGTGEHVAVDSSGRDDVEAERGATLARQFVLAYSSYLVESLGFTPVTEEATIVSADNVNTDTDVKCMTRPVFAGHPVTFASGLTVGATGSGKAPKGVRGAPVNGQLCSPATLGSGGVLLAHALLRLPLELTNTVALVETSRSARWKPRCCRQLLRT</sequence>
<reference evidence="2 3" key="1">
    <citation type="journal article" date="2010" name="Nature">
        <title>The Ectocarpus genome and the independent evolution of multicellularity in brown algae.</title>
        <authorList>
            <person name="Cock J.M."/>
            <person name="Sterck L."/>
            <person name="Rouze P."/>
            <person name="Scornet D."/>
            <person name="Allen A.E."/>
            <person name="Amoutzias G."/>
            <person name="Anthouard V."/>
            <person name="Artiguenave F."/>
            <person name="Aury J.M."/>
            <person name="Badger J.H."/>
            <person name="Beszteri B."/>
            <person name="Billiau K."/>
            <person name="Bonnet E."/>
            <person name="Bothwell J.H."/>
            <person name="Bowler C."/>
            <person name="Boyen C."/>
            <person name="Brownlee C."/>
            <person name="Carrano C.J."/>
            <person name="Charrier B."/>
            <person name="Cho G.Y."/>
            <person name="Coelho S.M."/>
            <person name="Collen J."/>
            <person name="Corre E."/>
            <person name="Da Silva C."/>
            <person name="Delage L."/>
            <person name="Delaroque N."/>
            <person name="Dittami S.M."/>
            <person name="Doulbeau S."/>
            <person name="Elias M."/>
            <person name="Farnham G."/>
            <person name="Gachon C.M."/>
            <person name="Gschloessl B."/>
            <person name="Heesch S."/>
            <person name="Jabbari K."/>
            <person name="Jubin C."/>
            <person name="Kawai H."/>
            <person name="Kimura K."/>
            <person name="Kloareg B."/>
            <person name="Kupper F.C."/>
            <person name="Lang D."/>
            <person name="Le Bail A."/>
            <person name="Leblanc C."/>
            <person name="Lerouge P."/>
            <person name="Lohr M."/>
            <person name="Lopez P.J."/>
            <person name="Martens C."/>
            <person name="Maumus F."/>
            <person name="Michel G."/>
            <person name="Miranda-Saavedra D."/>
            <person name="Morales J."/>
            <person name="Moreau H."/>
            <person name="Motomura T."/>
            <person name="Nagasato C."/>
            <person name="Napoli C.A."/>
            <person name="Nelson D.R."/>
            <person name="Nyvall-Collen P."/>
            <person name="Peters A.F."/>
            <person name="Pommier C."/>
            <person name="Potin P."/>
            <person name="Poulain J."/>
            <person name="Quesneville H."/>
            <person name="Read B."/>
            <person name="Rensing S.A."/>
            <person name="Ritter A."/>
            <person name="Rousvoal S."/>
            <person name="Samanta M."/>
            <person name="Samson G."/>
            <person name="Schroeder D.C."/>
            <person name="Segurens B."/>
            <person name="Strittmatter M."/>
            <person name="Tonon T."/>
            <person name="Tregear J.W."/>
            <person name="Valentin K."/>
            <person name="von Dassow P."/>
            <person name="Yamagishi T."/>
            <person name="Van de Peer Y."/>
            <person name="Wincker P."/>
        </authorList>
    </citation>
    <scope>NUCLEOTIDE SEQUENCE [LARGE SCALE GENOMIC DNA]</scope>
    <source>
        <strain evidence="3">Ec32 / CCAP1310/4</strain>
    </source>
</reference>
<feature type="region of interest" description="Disordered" evidence="1">
    <location>
        <begin position="143"/>
        <end position="270"/>
    </location>
</feature>
<evidence type="ECO:0000256" key="1">
    <source>
        <dbReference type="SAM" id="MobiDB-lite"/>
    </source>
</evidence>
<dbReference type="InParanoid" id="D7G8T2"/>
<feature type="compositionally biased region" description="Basic and acidic residues" evidence="1">
    <location>
        <begin position="432"/>
        <end position="446"/>
    </location>
</feature>
<feature type="region of interest" description="Disordered" evidence="1">
    <location>
        <begin position="93"/>
        <end position="123"/>
    </location>
</feature>
<feature type="region of interest" description="Disordered" evidence="1">
    <location>
        <begin position="1"/>
        <end position="48"/>
    </location>
</feature>
<feature type="region of interest" description="Disordered" evidence="1">
    <location>
        <begin position="421"/>
        <end position="474"/>
    </location>
</feature>
<proteinExistence type="predicted"/>
<feature type="compositionally biased region" description="Gly residues" evidence="1">
    <location>
        <begin position="165"/>
        <end position="179"/>
    </location>
</feature>
<organism evidence="2 3">
    <name type="scientific">Ectocarpus siliculosus</name>
    <name type="common">Brown alga</name>
    <name type="synonym">Conferva siliculosa</name>
    <dbReference type="NCBI Taxonomy" id="2880"/>
    <lineage>
        <taxon>Eukaryota</taxon>
        <taxon>Sar</taxon>
        <taxon>Stramenopiles</taxon>
        <taxon>Ochrophyta</taxon>
        <taxon>PX clade</taxon>
        <taxon>Phaeophyceae</taxon>
        <taxon>Ectocarpales</taxon>
        <taxon>Ectocarpaceae</taxon>
        <taxon>Ectocarpus</taxon>
    </lineage>
</organism>
<gene>
    <name evidence="2" type="ORF">Esi_0911_0001</name>
</gene>
<name>D7G8T2_ECTSI</name>
<feature type="compositionally biased region" description="Basic and acidic residues" evidence="1">
    <location>
        <begin position="93"/>
        <end position="121"/>
    </location>
</feature>
<protein>
    <submittedName>
        <fullName evidence="2">Uncharacterized protein</fullName>
    </submittedName>
</protein>
<evidence type="ECO:0000313" key="2">
    <source>
        <dbReference type="EMBL" id="CBJ34061.1"/>
    </source>
</evidence>